<dbReference type="Pfam" id="PF18431">
    <property type="entry name" value="RNAse_A_bac"/>
    <property type="match status" value="1"/>
</dbReference>
<feature type="region of interest" description="Disordered" evidence="1">
    <location>
        <begin position="1"/>
        <end position="20"/>
    </location>
</feature>
<feature type="domain" description="Bacterial CdiA-CT RNAse A" evidence="2">
    <location>
        <begin position="175"/>
        <end position="291"/>
    </location>
</feature>
<proteinExistence type="predicted"/>
<evidence type="ECO:0000259" key="2">
    <source>
        <dbReference type="Pfam" id="PF18431"/>
    </source>
</evidence>
<keyword evidence="3" id="KW-0614">Plasmid</keyword>
<dbReference type="KEGG" id="rtu:PR017_23950"/>
<dbReference type="InterPro" id="IPR041436">
    <property type="entry name" value="RNAse_A_bac"/>
</dbReference>
<name>A0AAF1KUS7_9HYPH</name>
<accession>A0AAF1KUS7</accession>
<dbReference type="AlphaFoldDB" id="A0AAF1KUS7"/>
<organism evidence="3 4">
    <name type="scientific">Rhizobium tumorigenes</name>
    <dbReference type="NCBI Taxonomy" id="2041385"/>
    <lineage>
        <taxon>Bacteria</taxon>
        <taxon>Pseudomonadati</taxon>
        <taxon>Pseudomonadota</taxon>
        <taxon>Alphaproteobacteria</taxon>
        <taxon>Hyphomicrobiales</taxon>
        <taxon>Rhizobiaceae</taxon>
        <taxon>Rhizobium/Agrobacterium group</taxon>
        <taxon>Rhizobium</taxon>
    </lineage>
</organism>
<evidence type="ECO:0000313" key="3">
    <source>
        <dbReference type="EMBL" id="WFR98755.1"/>
    </source>
</evidence>
<reference evidence="3 4" key="1">
    <citation type="journal article" date="2018" name="Sci. Rep.">
        <title>Rhizobium tumorigenes sp. nov., a novel plant tumorigenic bacterium isolated from cane gall tumors on thornless blackberry.</title>
        <authorList>
            <person name="Kuzmanovi N."/>
            <person name="Smalla K."/>
            <person name="Gronow S."/>
            <person name="PuBawska J."/>
        </authorList>
    </citation>
    <scope>NUCLEOTIDE SEQUENCE [LARGE SCALE GENOMIC DNA]</scope>
    <source>
        <strain evidence="3 4">1078</strain>
    </source>
</reference>
<dbReference type="Proteomes" id="UP000249499">
    <property type="component" value="Plasmid unnamed1"/>
</dbReference>
<evidence type="ECO:0000313" key="4">
    <source>
        <dbReference type="Proteomes" id="UP000249499"/>
    </source>
</evidence>
<protein>
    <recommendedName>
        <fullName evidence="2">Bacterial CdiA-CT RNAse A domain-containing protein</fullName>
    </recommendedName>
</protein>
<keyword evidence="4" id="KW-1185">Reference proteome</keyword>
<geneLocation type="plasmid" evidence="3 4">
    <name>unnamed1</name>
</geneLocation>
<reference evidence="4" key="2">
    <citation type="journal article" date="2023" name="MicrobiologyOpen">
        <title>Genomics of the tumorigenes clade of the family Rhizobiaceae and description of Rhizobium rhododendri sp. nov.</title>
        <authorList>
            <person name="Kuzmanovic N."/>
            <person name="diCenzo G.C."/>
            <person name="Bunk B."/>
            <person name="Sproeer C."/>
            <person name="Fruehling A."/>
            <person name="Neumann-Schaal M."/>
            <person name="Overmann J."/>
            <person name="Smalla K."/>
        </authorList>
    </citation>
    <scope>NUCLEOTIDE SEQUENCE [LARGE SCALE GENOMIC DNA]</scope>
    <source>
        <strain evidence="4">1078</strain>
        <plasmid evidence="4">unnamed1</plasmid>
    </source>
</reference>
<dbReference type="CDD" id="cd20684">
    <property type="entry name" value="CdiA-CT_Yk_RNaseA-like"/>
    <property type="match status" value="1"/>
</dbReference>
<gene>
    <name evidence="3" type="ORF">PR017_23950</name>
</gene>
<evidence type="ECO:0000256" key="1">
    <source>
        <dbReference type="SAM" id="MobiDB-lite"/>
    </source>
</evidence>
<dbReference type="EMBL" id="CP117258">
    <property type="protein sequence ID" value="WFR98755.1"/>
    <property type="molecule type" value="Genomic_DNA"/>
</dbReference>
<sequence length="293" mass="30743">MTALANARVAPGSADEPQDGLRLALSPTQLAAVLENETLEPQGTIGNRIIGGLRLLGCGTELLGATALLAAPEPTMVTKAGGLALGAHGLDQCVTGGRQIWSGRNLSSLSEQGVTSLAKSLGASPETAANVSLAVEILVPLAGSAIAGAVRVGAVRAGRISLMRQEAEDGVSVGGHTVARHVGWTDQELLERMSEMASRGRAPKSISTYSDLVTAERAVTRTLQTNRARIIAWSKNAGTGNVLKLEMDFGRNVGRGILKSTQKIQPMTRVQVRLMRETYAGRPYFVLTSFPIP</sequence>
<dbReference type="RefSeq" id="WP_111217192.1">
    <property type="nucleotide sequence ID" value="NZ_CP117258.1"/>
</dbReference>